<feature type="region of interest" description="Disordered" evidence="4">
    <location>
        <begin position="86"/>
        <end position="115"/>
    </location>
</feature>
<protein>
    <submittedName>
        <fullName evidence="6">Amino acid adenylation domain-containing protein</fullName>
    </submittedName>
</protein>
<dbReference type="InterPro" id="IPR029058">
    <property type="entry name" value="AB_hydrolase_fold"/>
</dbReference>
<accession>A0ABS7YNV4</accession>
<dbReference type="SUPFAM" id="SSF53474">
    <property type="entry name" value="alpha/beta-Hydrolases"/>
    <property type="match status" value="1"/>
</dbReference>
<feature type="domain" description="Carrier" evidence="5">
    <location>
        <begin position="1112"/>
        <end position="1187"/>
    </location>
</feature>
<dbReference type="EMBL" id="JAIWIU010000045">
    <property type="protein sequence ID" value="MCA2016099.1"/>
    <property type="molecule type" value="Genomic_DNA"/>
</dbReference>
<dbReference type="Gene3D" id="3.40.50.12780">
    <property type="entry name" value="N-terminal domain of ligase-like"/>
    <property type="match status" value="1"/>
</dbReference>
<dbReference type="InterPro" id="IPR023213">
    <property type="entry name" value="CAT-like_dom_sf"/>
</dbReference>
<dbReference type="SMART" id="SM00824">
    <property type="entry name" value="PKS_TE"/>
    <property type="match status" value="1"/>
</dbReference>
<dbReference type="PROSITE" id="PS00012">
    <property type="entry name" value="PHOSPHOPANTETHEINE"/>
    <property type="match status" value="2"/>
</dbReference>
<dbReference type="Pfam" id="PF00975">
    <property type="entry name" value="Thioesterase"/>
    <property type="match status" value="1"/>
</dbReference>
<name>A0ABS7YNV4_9VIBR</name>
<evidence type="ECO:0000259" key="5">
    <source>
        <dbReference type="PROSITE" id="PS50075"/>
    </source>
</evidence>
<dbReference type="NCBIfam" id="TIGR01733">
    <property type="entry name" value="AA-adenyl-dom"/>
    <property type="match status" value="1"/>
</dbReference>
<gene>
    <name evidence="6" type="ORF">LDJ79_08255</name>
</gene>
<dbReference type="Gene3D" id="1.10.1200.10">
    <property type="entry name" value="ACP-like"/>
    <property type="match status" value="1"/>
</dbReference>
<dbReference type="RefSeq" id="WP_225250233.1">
    <property type="nucleotide sequence ID" value="NZ_JAIWIU010000045.1"/>
</dbReference>
<dbReference type="InterPro" id="IPR009081">
    <property type="entry name" value="PP-bd_ACP"/>
</dbReference>
<reference evidence="7" key="1">
    <citation type="submission" date="2023-07" db="EMBL/GenBank/DDBJ databases">
        <title>Molecular identification of indigenous halophilic bacteria isolated from red sea cost, biodegradation of synthetic dyes and assessment of degraded metabolite toxicity.</title>
        <authorList>
            <person name="Chaieb K."/>
            <person name="Altayb H.N."/>
        </authorList>
    </citation>
    <scope>NUCLEOTIDE SEQUENCE [LARGE SCALE GENOMIC DNA]</scope>
    <source>
        <strain evidence="7">K20</strain>
    </source>
</reference>
<proteinExistence type="predicted"/>
<dbReference type="PROSITE" id="PS50075">
    <property type="entry name" value="CARRIER"/>
    <property type="match status" value="2"/>
</dbReference>
<dbReference type="SUPFAM" id="SSF47336">
    <property type="entry name" value="ACP-like"/>
    <property type="match status" value="2"/>
</dbReference>
<organism evidence="6 7">
    <name type="scientific">Vibrio tritonius</name>
    <dbReference type="NCBI Taxonomy" id="1435069"/>
    <lineage>
        <taxon>Bacteria</taxon>
        <taxon>Pseudomonadati</taxon>
        <taxon>Pseudomonadota</taxon>
        <taxon>Gammaproteobacteria</taxon>
        <taxon>Vibrionales</taxon>
        <taxon>Vibrionaceae</taxon>
        <taxon>Vibrio</taxon>
    </lineage>
</organism>
<dbReference type="PANTHER" id="PTHR45527:SF1">
    <property type="entry name" value="FATTY ACID SYNTHASE"/>
    <property type="match status" value="1"/>
</dbReference>
<dbReference type="CDD" id="cd17646">
    <property type="entry name" value="A_NRPS_AB3403-like"/>
    <property type="match status" value="1"/>
</dbReference>
<dbReference type="InterPro" id="IPR045851">
    <property type="entry name" value="AMP-bd_C_sf"/>
</dbReference>
<keyword evidence="3" id="KW-0597">Phosphoprotein</keyword>
<dbReference type="SUPFAM" id="SSF52777">
    <property type="entry name" value="CoA-dependent acyltransferases"/>
    <property type="match status" value="2"/>
</dbReference>
<dbReference type="InterPro" id="IPR020845">
    <property type="entry name" value="AMP-binding_CS"/>
</dbReference>
<sequence length="1440" mass="159559">MSQMINSIDTGSSLSDAERVLCSIVSELLNTDSISIDDDFFALGGDSITAMALSTKMRKQGYVLKAKDIFVCKVLRDIAAKAKIKGEKKARKPSHEQSEQAAQAPDVNGRSEKTDLANQSYLSQEQWQQCEARFGKVSQVLPALPLQQGLYFQSLLAQAGCNYNAISIMTFSGAFERQRLQNSLDNVVKTYPQLWTRFDARLTGQLMQILVSVPDQSEALWPIEEVDLHHLSHDEQQKQLALIEQQEIDRRYDLMDPTLPLLYCKVVHHGDGLHTVYLSEHHLIVDGWSTPLMLNTLLHSYATGECAFVSDSTPYADLVEQLLARDKAPAKALWQELLQGSTPTLAYDGDVERHDIDEVNLTLSREKSQQVYQLCRKQGITINTLMQGVWALILGSITGREDVIFGTPISGRFAEVTDIENHVGLLTNTIPVRAKLRPDQTLFSQLIAMQQAQIGVLENDVLGLSEIQQLVGGESLFDTMLSVENFPKEAQWVGETYHAWRLERIKNRGYTHFPMTVFVVPGDELQIMVAYRNSKYAPQRIAGQVEWLIDQLLSHPEALVRDLSLQTEADRALLTQINQTEVVLPQTTLRALMREKAQQTPQASALMDVDHQFTYQEMRARVQGLTNQLITHRVQKGDIVAIALPRSVKLSLAINAVIEAGAIYLPLDVSYPSERLSYMVNDAKPSLVITTSEYQSEFSDLAPVLLLDTLPEESQALIENRPLDTQDGAYIIYTSGSTGNPKGVLVSHGAIVNRLAWMQAEYQLNASDVVLQKTPCSFDVSVWEFFWALIEGASLMMAPPEVHKDPDALLHLMEDYHITTVHFVPSMLAAFIAYVDSQVDTNDQVASSLRRVFCSGEALTKELARLYQHHIDAPLHNLYGPTEAAVDVTYCPAFGPELDEGLSGGVPIGLPVWNTELRILDSFLREVPIGVPGELYLTGAQLAEGYLNRSALTADRFVADPYGPAGSRMYRTGDVVRWLPSGKVDYLGRSDDQLKIRGQRIELGEIEACLQELEGVHQAIVCAKNLPSQTGVAGADNRQLIGYVLASDKSDSLDTPLLDTQLLRSEMQERLPAHMVPMAIMVLNEFPLSANGKLDRKALPLPTLQTSHKGRAPQSDNEKIVAQLFCELLQVSEVTVQDDFFSLGGHSLLCMRLAADIHEKTGQTLSVGQVIINPTVEALAQCLDEGTDGSSMVGLEKVLPIRRGEGVPLVCINPASGFSWLYTGLLRYLGGDYPIIGLQSPREGGAIATANTMDAACDMYYAELKKVQPHGPYHLAGYSFGGNVAHTLAARLQQEGEEVAFVGLFDTYPTECQDWDVAMNQEVAEKEKAAFLDEKNGGEAMEMGAAQQAMLADVDANYGYAVGLMATAKTRYYAGRLHLFVADQTFPDFDIEEVWSKYAADLTQLHIDTRHQDILEPETLKRVGPLLDQVIRRDTQLIKA</sequence>
<dbReference type="InterPro" id="IPR006162">
    <property type="entry name" value="Ppantetheine_attach_site"/>
</dbReference>
<feature type="compositionally biased region" description="Basic and acidic residues" evidence="4">
    <location>
        <begin position="86"/>
        <end position="98"/>
    </location>
</feature>
<dbReference type="Gene3D" id="3.40.50.1820">
    <property type="entry name" value="alpha/beta hydrolase"/>
    <property type="match status" value="1"/>
</dbReference>
<dbReference type="Pfam" id="PF00550">
    <property type="entry name" value="PP-binding"/>
    <property type="match status" value="2"/>
</dbReference>
<dbReference type="SUPFAM" id="SSF56801">
    <property type="entry name" value="Acetyl-CoA synthetase-like"/>
    <property type="match status" value="1"/>
</dbReference>
<dbReference type="InterPro" id="IPR001031">
    <property type="entry name" value="Thioesterase"/>
</dbReference>
<keyword evidence="2" id="KW-0596">Phosphopantetheine</keyword>
<evidence type="ECO:0000256" key="4">
    <source>
        <dbReference type="SAM" id="MobiDB-lite"/>
    </source>
</evidence>
<evidence type="ECO:0000313" key="6">
    <source>
        <dbReference type="EMBL" id="MCA2016099.1"/>
    </source>
</evidence>
<dbReference type="Gene3D" id="3.30.559.30">
    <property type="entry name" value="Nonribosomal peptide synthetase, condensation domain"/>
    <property type="match status" value="1"/>
</dbReference>
<dbReference type="PANTHER" id="PTHR45527">
    <property type="entry name" value="NONRIBOSOMAL PEPTIDE SYNTHETASE"/>
    <property type="match status" value="1"/>
</dbReference>
<dbReference type="InterPro" id="IPR020802">
    <property type="entry name" value="TesA-like"/>
</dbReference>
<comment type="cofactor">
    <cofactor evidence="1">
        <name>pantetheine 4'-phosphate</name>
        <dbReference type="ChEBI" id="CHEBI:47942"/>
    </cofactor>
</comment>
<dbReference type="InterPro" id="IPR000873">
    <property type="entry name" value="AMP-dep_synth/lig_dom"/>
</dbReference>
<dbReference type="Pfam" id="PF00668">
    <property type="entry name" value="Condensation"/>
    <property type="match status" value="1"/>
</dbReference>
<feature type="domain" description="Carrier" evidence="5">
    <location>
        <begin position="12"/>
        <end position="86"/>
    </location>
</feature>
<evidence type="ECO:0000313" key="7">
    <source>
        <dbReference type="Proteomes" id="UP001199044"/>
    </source>
</evidence>
<dbReference type="Proteomes" id="UP001199044">
    <property type="component" value="Unassembled WGS sequence"/>
</dbReference>
<dbReference type="PROSITE" id="PS00455">
    <property type="entry name" value="AMP_BINDING"/>
    <property type="match status" value="1"/>
</dbReference>
<dbReference type="Pfam" id="PF00501">
    <property type="entry name" value="AMP-binding"/>
    <property type="match status" value="1"/>
</dbReference>
<dbReference type="InterPro" id="IPR010071">
    <property type="entry name" value="AA_adenyl_dom"/>
</dbReference>
<dbReference type="Gene3D" id="3.30.559.10">
    <property type="entry name" value="Chloramphenicol acetyltransferase-like domain"/>
    <property type="match status" value="1"/>
</dbReference>
<evidence type="ECO:0000256" key="1">
    <source>
        <dbReference type="ARBA" id="ARBA00001957"/>
    </source>
</evidence>
<keyword evidence="7" id="KW-1185">Reference proteome</keyword>
<comment type="caution">
    <text evidence="6">The sequence shown here is derived from an EMBL/GenBank/DDBJ whole genome shotgun (WGS) entry which is preliminary data.</text>
</comment>
<dbReference type="InterPro" id="IPR036736">
    <property type="entry name" value="ACP-like_sf"/>
</dbReference>
<dbReference type="Gene3D" id="3.30.300.30">
    <property type="match status" value="1"/>
</dbReference>
<evidence type="ECO:0000256" key="3">
    <source>
        <dbReference type="ARBA" id="ARBA00022553"/>
    </source>
</evidence>
<evidence type="ECO:0000256" key="2">
    <source>
        <dbReference type="ARBA" id="ARBA00022450"/>
    </source>
</evidence>
<dbReference type="InterPro" id="IPR042099">
    <property type="entry name" value="ANL_N_sf"/>
</dbReference>
<dbReference type="InterPro" id="IPR001242">
    <property type="entry name" value="Condensation_dom"/>
</dbReference>